<evidence type="ECO:0000256" key="9">
    <source>
        <dbReference type="ARBA" id="ARBA00022963"/>
    </source>
</evidence>
<evidence type="ECO:0000256" key="1">
    <source>
        <dbReference type="ARBA" id="ARBA00001913"/>
    </source>
</evidence>
<evidence type="ECO:0000259" key="16">
    <source>
        <dbReference type="Pfam" id="PF01764"/>
    </source>
</evidence>
<evidence type="ECO:0000256" key="5">
    <source>
        <dbReference type="ARBA" id="ARBA00022692"/>
    </source>
</evidence>
<gene>
    <name evidence="17" type="ORF">Q9L58_009587</name>
</gene>
<feature type="compositionally biased region" description="Basic and acidic residues" evidence="15">
    <location>
        <begin position="446"/>
        <end position="493"/>
    </location>
</feature>
<dbReference type="InterPro" id="IPR052214">
    <property type="entry name" value="DAG_Lipase-Related"/>
</dbReference>
<dbReference type="Pfam" id="PF01764">
    <property type="entry name" value="Lipase_3"/>
    <property type="match status" value="1"/>
</dbReference>
<name>A0ABR3G6F4_9PEZI</name>
<keyword evidence="7" id="KW-0378">Hydrolase</keyword>
<evidence type="ECO:0000256" key="8">
    <source>
        <dbReference type="ARBA" id="ARBA00022837"/>
    </source>
</evidence>
<dbReference type="Gene3D" id="3.40.50.1820">
    <property type="entry name" value="alpha/beta hydrolase"/>
    <property type="match status" value="1"/>
</dbReference>
<keyword evidence="18" id="KW-1185">Reference proteome</keyword>
<dbReference type="InterPro" id="IPR029058">
    <property type="entry name" value="AB_hydrolase_fold"/>
</dbReference>
<comment type="subcellular location">
    <subcellularLocation>
        <location evidence="2">Cell membrane</location>
        <topology evidence="2">Multi-pass membrane protein</topology>
    </subcellularLocation>
</comment>
<evidence type="ECO:0000256" key="3">
    <source>
        <dbReference type="ARBA" id="ARBA00022475"/>
    </source>
</evidence>
<organism evidence="17 18">
    <name type="scientific">Discina gigas</name>
    <dbReference type="NCBI Taxonomy" id="1032678"/>
    <lineage>
        <taxon>Eukaryota</taxon>
        <taxon>Fungi</taxon>
        <taxon>Dikarya</taxon>
        <taxon>Ascomycota</taxon>
        <taxon>Pezizomycotina</taxon>
        <taxon>Pezizomycetes</taxon>
        <taxon>Pezizales</taxon>
        <taxon>Discinaceae</taxon>
        <taxon>Discina</taxon>
    </lineage>
</organism>
<dbReference type="CDD" id="cd00519">
    <property type="entry name" value="Lipase_3"/>
    <property type="match status" value="1"/>
</dbReference>
<evidence type="ECO:0000256" key="7">
    <source>
        <dbReference type="ARBA" id="ARBA00022801"/>
    </source>
</evidence>
<comment type="caution">
    <text evidence="17">The sequence shown here is derived from an EMBL/GenBank/DDBJ whole genome shotgun (WGS) entry which is preliminary data.</text>
</comment>
<keyword evidence="11" id="KW-0443">Lipid metabolism</keyword>
<evidence type="ECO:0000256" key="11">
    <source>
        <dbReference type="ARBA" id="ARBA00023098"/>
    </source>
</evidence>
<keyword evidence="5" id="KW-0812">Transmembrane</keyword>
<dbReference type="Proteomes" id="UP001447188">
    <property type="component" value="Unassembled WGS sequence"/>
</dbReference>
<accession>A0ABR3G6F4</accession>
<sequence length="1022" mass="111413">MSQDNKTTTVGQLIAPYPAPGPTLLPGPVASLVSLLSKSTTVSIRLGSLIGGTALDAARVGTLTGLELGRAAVEGILARAGRDVNSRRAAGGGEEDGDVEGWTKRGISLLRSSVSLTQLLLSTGFEISSTTLATLSAFAETYVLTLDSIFGSTESSRAISAIVTLIRKEFDENTEGEGCIGAADLVIGLTCFAVLQMKTRARSEKEIRVELVWDVVVDEVGKNIDVVAEAMVGEIGAYGPVAPFPADVEMEDVGRDITLIDLDAISVYTGDEDEDDNGSGLPPMFFAKLPSTADISITTSETTTRTTTVEVIGTGPSSFVPPDDAVILSESAYHDDNRPRYKIVYETITKKMNKRMRREGGEFIATDIKGAESGRILGEVLREAESSRSGASRKPRSKPPRVIDHAPSEKELPPTPINRARHKTEVRAEPAVANSGKRLSTVKTVTSEKKKTEKNKVRDGDREERHKEKKRQREKDKEKEKEKGKEVKDRRETALNSSSKDKKRAASQSLPSPKLKDRHTRAPTTPPIYHSPTSSSPTSPQSPDNRYQRSSSRRRMFRRESSISSLSEIHRRDSSSLYSSSHHDPPPSSSSCAPHGQLRTPSYSPSIYTIATTHSQTSLLLESHIPHPSAVFPSTHLCNNFAKYMRFAAASYGQNFMRFLGLGKTDHVFPSTTTHHAEHHAFSYHTKLPLDTILLSSFVDPGGGYDSEGNVNSGIPLVHFVAIDHPSKAVVVTCRGTLGLEDVLTDLTCEYQDLHLRGVKYRVHKGMLNSALLLLKKRSQLLVVVKVALEEFQDYGLVLTGHSLGGGVAAILAILLSFPSNGAFVTNNATTAPTDGVRIPEGRKIHCYAFGTPACVSEELRRATRTLITTVVHGRDVVPCLSFGIIRDFWTVAVAFKEDTKGAKAEIRRRILDGLSKGSLSGSLDHDDWAFAVMKTLRAVMRAEKLVPPGEVWNVMIDRVFERKKGEQGEVRVEGKVRVKAVVVEDVKGRFQEVGFGSGMFADHSPKRYEVALDALRRGVEG</sequence>
<evidence type="ECO:0000256" key="14">
    <source>
        <dbReference type="ARBA" id="ARBA00026104"/>
    </source>
</evidence>
<evidence type="ECO:0000256" key="12">
    <source>
        <dbReference type="ARBA" id="ARBA00023136"/>
    </source>
</evidence>
<evidence type="ECO:0000256" key="4">
    <source>
        <dbReference type="ARBA" id="ARBA00022553"/>
    </source>
</evidence>
<evidence type="ECO:0000313" key="18">
    <source>
        <dbReference type="Proteomes" id="UP001447188"/>
    </source>
</evidence>
<comment type="catalytic activity">
    <reaction evidence="13">
        <text>a 1,2-diacyl-sn-glycerol + H2O = a 2-acylglycerol + a fatty acid + H(+)</text>
        <dbReference type="Rhea" id="RHEA:33275"/>
        <dbReference type="ChEBI" id="CHEBI:15377"/>
        <dbReference type="ChEBI" id="CHEBI:15378"/>
        <dbReference type="ChEBI" id="CHEBI:17389"/>
        <dbReference type="ChEBI" id="CHEBI:17815"/>
        <dbReference type="ChEBI" id="CHEBI:28868"/>
        <dbReference type="EC" id="3.1.1.116"/>
    </reaction>
    <physiologicalReaction direction="left-to-right" evidence="13">
        <dbReference type="Rhea" id="RHEA:33276"/>
    </physiologicalReaction>
</comment>
<dbReference type="PANTHER" id="PTHR45792">
    <property type="entry name" value="DIACYLGLYCEROL LIPASE HOMOLOG-RELATED"/>
    <property type="match status" value="1"/>
</dbReference>
<dbReference type="EMBL" id="JBBBZM010000237">
    <property type="protein sequence ID" value="KAL0631532.1"/>
    <property type="molecule type" value="Genomic_DNA"/>
</dbReference>
<keyword evidence="10" id="KW-1133">Transmembrane helix</keyword>
<dbReference type="SUPFAM" id="SSF53474">
    <property type="entry name" value="alpha/beta-Hydrolases"/>
    <property type="match status" value="1"/>
</dbReference>
<evidence type="ECO:0000256" key="2">
    <source>
        <dbReference type="ARBA" id="ARBA00004651"/>
    </source>
</evidence>
<keyword evidence="12" id="KW-0472">Membrane</keyword>
<keyword evidence="6" id="KW-0479">Metal-binding</keyword>
<keyword evidence="8" id="KW-0106">Calcium</keyword>
<evidence type="ECO:0000256" key="13">
    <source>
        <dbReference type="ARBA" id="ARBA00024531"/>
    </source>
</evidence>
<feature type="compositionally biased region" description="Basic and acidic residues" evidence="15">
    <location>
        <begin position="401"/>
        <end position="412"/>
    </location>
</feature>
<feature type="compositionally biased region" description="Low complexity" evidence="15">
    <location>
        <begin position="527"/>
        <end position="543"/>
    </location>
</feature>
<feature type="domain" description="Fungal lipase-type" evidence="16">
    <location>
        <begin position="731"/>
        <end position="882"/>
    </location>
</feature>
<dbReference type="EC" id="3.1.1.116" evidence="14"/>
<comment type="cofactor">
    <cofactor evidence="1">
        <name>Ca(2+)</name>
        <dbReference type="ChEBI" id="CHEBI:29108"/>
    </cofactor>
</comment>
<keyword evidence="4" id="KW-0597">Phosphoprotein</keyword>
<evidence type="ECO:0000313" key="17">
    <source>
        <dbReference type="EMBL" id="KAL0631532.1"/>
    </source>
</evidence>
<keyword evidence="9" id="KW-0442">Lipid degradation</keyword>
<keyword evidence="3" id="KW-1003">Cell membrane</keyword>
<feature type="region of interest" description="Disordered" evidence="15">
    <location>
        <begin position="382"/>
        <end position="598"/>
    </location>
</feature>
<dbReference type="PANTHER" id="PTHR45792:SF7">
    <property type="entry name" value="PUTATIVE (AFU_ORTHOLOGUE AFUA_6G02710)-RELATED"/>
    <property type="match status" value="1"/>
</dbReference>
<proteinExistence type="predicted"/>
<protein>
    <recommendedName>
        <fullName evidence="14">sn-1-specific diacylglycerol lipase</fullName>
        <ecNumber evidence="14">3.1.1.116</ecNumber>
    </recommendedName>
</protein>
<reference evidence="17 18" key="1">
    <citation type="submission" date="2024-02" db="EMBL/GenBank/DDBJ databases">
        <title>Discinaceae phylogenomics.</title>
        <authorList>
            <person name="Dirks A.C."/>
            <person name="James T.Y."/>
        </authorList>
    </citation>
    <scope>NUCLEOTIDE SEQUENCE [LARGE SCALE GENOMIC DNA]</scope>
    <source>
        <strain evidence="17 18">ACD0624</strain>
    </source>
</reference>
<dbReference type="InterPro" id="IPR002921">
    <property type="entry name" value="Fungal_lipase-type"/>
</dbReference>
<evidence type="ECO:0000256" key="6">
    <source>
        <dbReference type="ARBA" id="ARBA00022723"/>
    </source>
</evidence>
<evidence type="ECO:0000256" key="10">
    <source>
        <dbReference type="ARBA" id="ARBA00022989"/>
    </source>
</evidence>
<evidence type="ECO:0000256" key="15">
    <source>
        <dbReference type="SAM" id="MobiDB-lite"/>
    </source>
</evidence>